<keyword evidence="6" id="KW-1185">Reference proteome</keyword>
<sequence>MLALCRAARMTRETFCLAASLLDRYVAECCAAMGDRGYPGESTLQLLAMACLSLAMKYEEVAPLHSADLLRLAVDPATGALLYTAGDLGRMEWLVMQMVSWRVRAPTPASFLMLLLPACGVNTSAASSLSEAPSDGSVPVLVQLATCLLDLCVLRAPELPFQPSTTAVACLLLAERLSGASETMAQRMLQLLWCSLFPNAHQQQHQRLLLGQCLLAAEALWIAAHGGAVRRPMHTAQASSCGRPPAGSPAACTSSRAPPAHPSCPPHDMLATPVDPHACAREDNVSLIQRQYLVWAQEQHCCDAIVMPPTKSPAAVLSW</sequence>
<accession>A0A835W614</accession>
<dbReference type="Gene3D" id="1.10.472.10">
    <property type="entry name" value="Cyclin-like"/>
    <property type="match status" value="1"/>
</dbReference>
<dbReference type="InterPro" id="IPR036915">
    <property type="entry name" value="Cyclin-like_sf"/>
</dbReference>
<evidence type="ECO:0000256" key="3">
    <source>
        <dbReference type="RuleBase" id="RU000383"/>
    </source>
</evidence>
<feature type="domain" description="Cyclin-like" evidence="4">
    <location>
        <begin position="1"/>
        <end position="97"/>
    </location>
</feature>
<keyword evidence="1" id="KW-0132">Cell division</keyword>
<dbReference type="AlphaFoldDB" id="A0A835W614"/>
<keyword evidence="3" id="KW-0195">Cyclin</keyword>
<dbReference type="SMART" id="SM00385">
    <property type="entry name" value="CYCLIN"/>
    <property type="match status" value="1"/>
</dbReference>
<evidence type="ECO:0000313" key="5">
    <source>
        <dbReference type="EMBL" id="KAG2436976.1"/>
    </source>
</evidence>
<name>A0A835W614_9CHLO</name>
<dbReference type="InterPro" id="IPR006671">
    <property type="entry name" value="Cyclin_N"/>
</dbReference>
<evidence type="ECO:0000313" key="6">
    <source>
        <dbReference type="Proteomes" id="UP000613740"/>
    </source>
</evidence>
<dbReference type="Proteomes" id="UP000613740">
    <property type="component" value="Unassembled WGS sequence"/>
</dbReference>
<dbReference type="PANTHER" id="PTHR10177">
    <property type="entry name" value="CYCLINS"/>
    <property type="match status" value="1"/>
</dbReference>
<organism evidence="5 6">
    <name type="scientific">Chlamydomonas schloesseri</name>
    <dbReference type="NCBI Taxonomy" id="2026947"/>
    <lineage>
        <taxon>Eukaryota</taxon>
        <taxon>Viridiplantae</taxon>
        <taxon>Chlorophyta</taxon>
        <taxon>core chlorophytes</taxon>
        <taxon>Chlorophyceae</taxon>
        <taxon>CS clade</taxon>
        <taxon>Chlamydomonadales</taxon>
        <taxon>Chlamydomonadaceae</taxon>
        <taxon>Chlamydomonas</taxon>
    </lineage>
</organism>
<evidence type="ECO:0000256" key="2">
    <source>
        <dbReference type="ARBA" id="ARBA00023306"/>
    </source>
</evidence>
<dbReference type="Pfam" id="PF00134">
    <property type="entry name" value="Cyclin_N"/>
    <property type="match status" value="1"/>
</dbReference>
<dbReference type="GO" id="GO:0051301">
    <property type="term" value="P:cell division"/>
    <property type="evidence" value="ECO:0007669"/>
    <property type="project" value="UniProtKB-KW"/>
</dbReference>
<dbReference type="InterPro" id="IPR013763">
    <property type="entry name" value="Cyclin-like_dom"/>
</dbReference>
<proteinExistence type="inferred from homology"/>
<reference evidence="5" key="1">
    <citation type="journal article" date="2020" name="bioRxiv">
        <title>Comparative genomics of Chlamydomonas.</title>
        <authorList>
            <person name="Craig R.J."/>
            <person name="Hasan A.R."/>
            <person name="Ness R.W."/>
            <person name="Keightley P.D."/>
        </authorList>
    </citation>
    <scope>NUCLEOTIDE SEQUENCE</scope>
    <source>
        <strain evidence="5">CCAP 11/173</strain>
    </source>
</reference>
<comment type="caution">
    <text evidence="5">The sequence shown here is derived from an EMBL/GenBank/DDBJ whole genome shotgun (WGS) entry which is preliminary data.</text>
</comment>
<gene>
    <name evidence="5" type="ORF">HYH02_011408</name>
</gene>
<protein>
    <recommendedName>
        <fullName evidence="4">Cyclin-like domain-containing protein</fullName>
    </recommendedName>
</protein>
<dbReference type="OrthoDB" id="2013528at2759"/>
<comment type="similarity">
    <text evidence="3">Belongs to the cyclin family.</text>
</comment>
<dbReference type="EMBL" id="JAEHOD010000048">
    <property type="protein sequence ID" value="KAG2436976.1"/>
    <property type="molecule type" value="Genomic_DNA"/>
</dbReference>
<evidence type="ECO:0000259" key="4">
    <source>
        <dbReference type="SMART" id="SM00385"/>
    </source>
</evidence>
<keyword evidence="2" id="KW-0131">Cell cycle</keyword>
<dbReference type="SUPFAM" id="SSF47954">
    <property type="entry name" value="Cyclin-like"/>
    <property type="match status" value="2"/>
</dbReference>
<evidence type="ECO:0000256" key="1">
    <source>
        <dbReference type="ARBA" id="ARBA00022618"/>
    </source>
</evidence>
<dbReference type="InterPro" id="IPR039361">
    <property type="entry name" value="Cyclin"/>
</dbReference>